<dbReference type="EMBL" id="DF844436">
    <property type="protein sequence ID" value="GAT48292.1"/>
    <property type="molecule type" value="Genomic_DNA"/>
</dbReference>
<gene>
    <name evidence="1" type="ORF">MCHLO_05711</name>
</gene>
<name>A0ABQ0LCN6_MYCCL</name>
<evidence type="ECO:0008006" key="3">
    <source>
        <dbReference type="Google" id="ProtNLM"/>
    </source>
</evidence>
<evidence type="ECO:0000313" key="1">
    <source>
        <dbReference type="EMBL" id="GAT48292.1"/>
    </source>
</evidence>
<sequence length="424" mass="46901">MATLVDIPPELIDAIVEHIPDVASLKSCSLVSPIFRFPCQKRLHHSLDLIFAGPDSQRDPRRTLEAVSRRFEESPHLAGFVTRLFVQLVSPWCGADNQSVSARLVFDVIGQVKKAKIVAPGHGPLSWSSSPPGLQSAVLEWLARRGSTEPLEELFLMRLSLPEAALPVVCSAAAFLFVHHCALEAMPTSQQQATFRSVPPLQTRTLRRFEAHSSWSVLEWLGTTRKGGRGHVTVSDLALHISNDKTALEKFSRLCASSADTLTSLQLWTDLQSIDSELKTFLLQKFTTILPCLCEVRVRFQHESLGLNTVLLDNSLWVFQSALRPALLPRLTQITYVVPIAYSPDGAGLPGTFESDWSTPYDEFVVDHPTLTSFIWEPTFFRGDSPGRPTRGGPETAAIRKVLCRDAAHHAQSAREGTVGFPPR</sequence>
<organism evidence="1 2">
    <name type="scientific">Mycena chlorophos</name>
    <name type="common">Agaric fungus</name>
    <name type="synonym">Agaricus chlorophos</name>
    <dbReference type="NCBI Taxonomy" id="658473"/>
    <lineage>
        <taxon>Eukaryota</taxon>
        <taxon>Fungi</taxon>
        <taxon>Dikarya</taxon>
        <taxon>Basidiomycota</taxon>
        <taxon>Agaricomycotina</taxon>
        <taxon>Agaricomycetes</taxon>
        <taxon>Agaricomycetidae</taxon>
        <taxon>Agaricales</taxon>
        <taxon>Marasmiineae</taxon>
        <taxon>Mycenaceae</taxon>
        <taxon>Mycena</taxon>
    </lineage>
</organism>
<proteinExistence type="predicted"/>
<evidence type="ECO:0000313" key="2">
    <source>
        <dbReference type="Proteomes" id="UP000815677"/>
    </source>
</evidence>
<dbReference type="Proteomes" id="UP000815677">
    <property type="component" value="Unassembled WGS sequence"/>
</dbReference>
<protein>
    <recommendedName>
        <fullName evidence="3">F-box domain-containing protein</fullName>
    </recommendedName>
</protein>
<accession>A0ABQ0LCN6</accession>
<keyword evidence="2" id="KW-1185">Reference proteome</keyword>
<reference evidence="1" key="1">
    <citation type="submission" date="2014-09" db="EMBL/GenBank/DDBJ databases">
        <title>Genome sequence of the luminous mushroom Mycena chlorophos for searching fungal bioluminescence genes.</title>
        <authorList>
            <person name="Tanaka Y."/>
            <person name="Kasuga D."/>
            <person name="Oba Y."/>
            <person name="Hase S."/>
            <person name="Sato K."/>
            <person name="Oba Y."/>
            <person name="Sakakibara Y."/>
        </authorList>
    </citation>
    <scope>NUCLEOTIDE SEQUENCE</scope>
</reference>